<sequence>MDFETTKWVLLGIGVLLFFIKFMVKKDSLLWGLIFYIYAFSAIAYYVYNNDWSDIWKLLFLLVASIAFWQFLFKEIGQFKRNRVRSNL</sequence>
<feature type="transmembrane region" description="Helical" evidence="1">
    <location>
        <begin position="54"/>
        <end position="73"/>
    </location>
</feature>
<dbReference type="KEGG" id="paek:D3873_11775"/>
<accession>A0A385YUW3</accession>
<dbReference type="AlphaFoldDB" id="A0A385YUW3"/>
<organism evidence="2 3">
    <name type="scientific">Paenisporosarcina cavernae</name>
    <dbReference type="NCBI Taxonomy" id="2320858"/>
    <lineage>
        <taxon>Bacteria</taxon>
        <taxon>Bacillati</taxon>
        <taxon>Bacillota</taxon>
        <taxon>Bacilli</taxon>
        <taxon>Bacillales</taxon>
        <taxon>Caryophanaceae</taxon>
        <taxon>Paenisporosarcina</taxon>
    </lineage>
</organism>
<proteinExistence type="predicted"/>
<feature type="transmembrane region" description="Helical" evidence="1">
    <location>
        <begin position="29"/>
        <end position="48"/>
    </location>
</feature>
<gene>
    <name evidence="2" type="ORF">D3873_11775</name>
</gene>
<dbReference type="Proteomes" id="UP000265725">
    <property type="component" value="Chromosome"/>
</dbReference>
<dbReference type="OrthoDB" id="2455220at2"/>
<evidence type="ECO:0000313" key="2">
    <source>
        <dbReference type="EMBL" id="AYC30476.1"/>
    </source>
</evidence>
<dbReference type="EMBL" id="CP032418">
    <property type="protein sequence ID" value="AYC30476.1"/>
    <property type="molecule type" value="Genomic_DNA"/>
</dbReference>
<name>A0A385YUW3_9BACL</name>
<evidence type="ECO:0000256" key="1">
    <source>
        <dbReference type="SAM" id="Phobius"/>
    </source>
</evidence>
<keyword evidence="1" id="KW-0812">Transmembrane</keyword>
<reference evidence="3" key="1">
    <citation type="submission" date="2018-09" db="EMBL/GenBank/DDBJ databases">
        <authorList>
            <person name="Zhu H."/>
        </authorList>
    </citation>
    <scope>NUCLEOTIDE SEQUENCE [LARGE SCALE GENOMIC DNA]</scope>
    <source>
        <strain evidence="3">K2R23-3</strain>
    </source>
</reference>
<evidence type="ECO:0000313" key="3">
    <source>
        <dbReference type="Proteomes" id="UP000265725"/>
    </source>
</evidence>
<keyword evidence="1" id="KW-1133">Transmembrane helix</keyword>
<protein>
    <submittedName>
        <fullName evidence="2">Uncharacterized protein</fullName>
    </submittedName>
</protein>
<keyword evidence="1" id="KW-0472">Membrane</keyword>
<keyword evidence="3" id="KW-1185">Reference proteome</keyword>
<dbReference type="RefSeq" id="WP_119884193.1">
    <property type="nucleotide sequence ID" value="NZ_CP032418.1"/>
</dbReference>
<feature type="transmembrane region" description="Helical" evidence="1">
    <location>
        <begin position="6"/>
        <end position="24"/>
    </location>
</feature>